<keyword evidence="5" id="KW-1185">Reference proteome</keyword>
<dbReference type="Proteomes" id="UP000306918">
    <property type="component" value="Unassembled WGS sequence"/>
</dbReference>
<dbReference type="RefSeq" id="WP_136577321.1">
    <property type="nucleotide sequence ID" value="NZ_STFF01000003.1"/>
</dbReference>
<evidence type="ECO:0000313" key="4">
    <source>
        <dbReference type="EMBL" id="THU39189.1"/>
    </source>
</evidence>
<dbReference type="CDD" id="cd00146">
    <property type="entry name" value="PKD"/>
    <property type="match status" value="1"/>
</dbReference>
<evidence type="ECO:0000256" key="1">
    <source>
        <dbReference type="SAM" id="MobiDB-lite"/>
    </source>
</evidence>
<feature type="signal peptide" evidence="2">
    <location>
        <begin position="1"/>
        <end position="22"/>
    </location>
</feature>
<dbReference type="NCBIfam" id="TIGR04131">
    <property type="entry name" value="Bac_Flav_CTERM"/>
    <property type="match status" value="1"/>
</dbReference>
<name>A0A4S8HWR2_9BACT</name>
<dbReference type="InterPro" id="IPR013783">
    <property type="entry name" value="Ig-like_fold"/>
</dbReference>
<comment type="caution">
    <text evidence="4">The sequence shown here is derived from an EMBL/GenBank/DDBJ whole genome shotgun (WGS) entry which is preliminary data.</text>
</comment>
<evidence type="ECO:0000313" key="5">
    <source>
        <dbReference type="Proteomes" id="UP000306918"/>
    </source>
</evidence>
<feature type="domain" description="PKD" evidence="3">
    <location>
        <begin position="468"/>
        <end position="504"/>
    </location>
</feature>
<dbReference type="PROSITE" id="PS50093">
    <property type="entry name" value="PKD"/>
    <property type="match status" value="1"/>
</dbReference>
<dbReference type="InterPro" id="IPR000601">
    <property type="entry name" value="PKD_dom"/>
</dbReference>
<dbReference type="SUPFAM" id="SSF49299">
    <property type="entry name" value="PKD domain"/>
    <property type="match status" value="1"/>
</dbReference>
<dbReference type="EMBL" id="STFF01000003">
    <property type="protein sequence ID" value="THU39189.1"/>
    <property type="molecule type" value="Genomic_DNA"/>
</dbReference>
<feature type="compositionally biased region" description="Gly residues" evidence="1">
    <location>
        <begin position="218"/>
        <end position="246"/>
    </location>
</feature>
<dbReference type="InterPro" id="IPR035986">
    <property type="entry name" value="PKD_dom_sf"/>
</dbReference>
<gene>
    <name evidence="4" type="ORF">FAM09_11780</name>
</gene>
<dbReference type="Pfam" id="PF18911">
    <property type="entry name" value="PKD_4"/>
    <property type="match status" value="1"/>
</dbReference>
<dbReference type="AlphaFoldDB" id="A0A4S8HWR2"/>
<reference evidence="4 5" key="1">
    <citation type="submission" date="2019-04" db="EMBL/GenBank/DDBJ databases">
        <title>Niastella caeni sp. nov., isolated from activated sludge.</title>
        <authorList>
            <person name="Sheng M."/>
        </authorList>
    </citation>
    <scope>NUCLEOTIDE SEQUENCE [LARGE SCALE GENOMIC DNA]</scope>
    <source>
        <strain evidence="4 5">HX-2-15</strain>
    </source>
</reference>
<dbReference type="InterPro" id="IPR026341">
    <property type="entry name" value="T9SS_type_B"/>
</dbReference>
<feature type="region of interest" description="Disordered" evidence="1">
    <location>
        <begin position="209"/>
        <end position="263"/>
    </location>
</feature>
<protein>
    <submittedName>
        <fullName evidence="4">T9SS type B sorting domain-containing protein</fullName>
    </submittedName>
</protein>
<accession>A0A4S8HWR2</accession>
<organism evidence="4 5">
    <name type="scientific">Niastella caeni</name>
    <dbReference type="NCBI Taxonomy" id="2569763"/>
    <lineage>
        <taxon>Bacteria</taxon>
        <taxon>Pseudomonadati</taxon>
        <taxon>Bacteroidota</taxon>
        <taxon>Chitinophagia</taxon>
        <taxon>Chitinophagales</taxon>
        <taxon>Chitinophagaceae</taxon>
        <taxon>Niastella</taxon>
    </lineage>
</organism>
<sequence>MYKLIPLLIVCVFIFSQPVAFSQIGGTINDYAPVIQSHLCNNTLEVTDASRFNTGDTVLLIQMKGAVIDSSNTASFGTITDYRNAGNYEYNFIAAKTGNLITLKNALLRKYDIPAGKVQLVRVPSYNNVTVTSTLTCKPWDGASGGVLAFTVQNALTLQADIDVSNNGFRRTYPLNSRSFTCNETQWYYPGNTNQGGEKGEGIHALSASKNFGRGAPSNGGGGGNGHNAGGGGGSNAGGGGNGGQQWEGCGNTTEFVGGRGGKPLQNSAALNKLFMGGSGGMGNGNDLMEFPSGSGGGIIIIRANSLAGNSHFIKANGENAYACSGGLCVDGMSGGGAGGTIVTDIQTITNAVTVEVKGGNGADHVSINNRRHGSGGGGGGGFIALPQAVTWPLYNVAISGGMNGVNTNNGNDAYGSTPGINGIVINSFAIAQSTVPFKKNIDSVRIQDSLINCREHGFGGFGFVNTNPVSNWQWFFGDNTTAGTQNTTHSYATAANYIVKLKIWDINQCTDSISKTITIQPGPIVTISNDTSVCATPVASIPLHATGGTTYSWSPVTGLNDPAVANPVATLTKNQVYKVIVTNDSKCSVEDSVAISLYAPAFKVSANQSICSGQQIQLRASGGDEYTWSPAALMSDALAAEPFTAPDATTTYSVYIKDNACSVDTTMTTRIVVNPLPVIVAQKSNDVNCNLPTARLTATGAVSYTWSPVELLNYPAVANPEVSIDSTTLFVVKGTNQYGCSSTATVTVNLSKDGVPRFVVPNAFTPNGDGKNDCFGIRRWGNATIVQFSVYNRWGQMVFETNNTARCWDGTLNGKPLAAGGYAYVIRAATICGFVTQKGMVTLLR</sequence>
<keyword evidence="2" id="KW-0732">Signal</keyword>
<dbReference type="Gene3D" id="2.60.40.10">
    <property type="entry name" value="Immunoglobulins"/>
    <property type="match status" value="1"/>
</dbReference>
<feature type="chain" id="PRO_5020653156" evidence="2">
    <location>
        <begin position="23"/>
        <end position="846"/>
    </location>
</feature>
<dbReference type="OrthoDB" id="603322at2"/>
<evidence type="ECO:0000259" key="3">
    <source>
        <dbReference type="PROSITE" id="PS50093"/>
    </source>
</evidence>
<proteinExistence type="predicted"/>
<evidence type="ECO:0000256" key="2">
    <source>
        <dbReference type="SAM" id="SignalP"/>
    </source>
</evidence>
<dbReference type="Pfam" id="PF13585">
    <property type="entry name" value="CHU_C"/>
    <property type="match status" value="1"/>
</dbReference>